<protein>
    <submittedName>
        <fullName evidence="1">Uncharacterized protein</fullName>
    </submittedName>
</protein>
<name>A0ACB9WU24_CHAAC</name>
<proteinExistence type="predicted"/>
<sequence>MCRHFSSPGAEGAFTKDGYVDGKHLRNSLERHTKSEDHCKSMSRSVLLQESVFPVRPFGSFEYFLEGHVSNTGAAFFTSSTNCRDSEAPSFQHHGQLYNALLYVLIQN</sequence>
<accession>A0ACB9WU24</accession>
<comment type="caution">
    <text evidence="1">The sequence shown here is derived from an EMBL/GenBank/DDBJ whole genome shotgun (WGS) entry which is preliminary data.</text>
</comment>
<evidence type="ECO:0000313" key="1">
    <source>
        <dbReference type="EMBL" id="KAI4817028.1"/>
    </source>
</evidence>
<gene>
    <name evidence="1" type="ORF">KUCAC02_009317</name>
</gene>
<organism evidence="1 2">
    <name type="scientific">Chaenocephalus aceratus</name>
    <name type="common">Blackfin icefish</name>
    <name type="synonym">Chaenichthys aceratus</name>
    <dbReference type="NCBI Taxonomy" id="36190"/>
    <lineage>
        <taxon>Eukaryota</taxon>
        <taxon>Metazoa</taxon>
        <taxon>Chordata</taxon>
        <taxon>Craniata</taxon>
        <taxon>Vertebrata</taxon>
        <taxon>Euteleostomi</taxon>
        <taxon>Actinopterygii</taxon>
        <taxon>Neopterygii</taxon>
        <taxon>Teleostei</taxon>
        <taxon>Neoteleostei</taxon>
        <taxon>Acanthomorphata</taxon>
        <taxon>Eupercaria</taxon>
        <taxon>Perciformes</taxon>
        <taxon>Notothenioidei</taxon>
        <taxon>Channichthyidae</taxon>
        <taxon>Chaenocephalus</taxon>
    </lineage>
</organism>
<evidence type="ECO:0000313" key="2">
    <source>
        <dbReference type="Proteomes" id="UP001057452"/>
    </source>
</evidence>
<reference evidence="1" key="1">
    <citation type="submission" date="2022-05" db="EMBL/GenBank/DDBJ databases">
        <title>Chromosome-level genome of Chaenocephalus aceratus.</title>
        <authorList>
            <person name="Park H."/>
        </authorList>
    </citation>
    <scope>NUCLEOTIDE SEQUENCE</scope>
    <source>
        <strain evidence="1">KU_202001</strain>
    </source>
</reference>
<dbReference type="EMBL" id="CM043796">
    <property type="protein sequence ID" value="KAI4817028.1"/>
    <property type="molecule type" value="Genomic_DNA"/>
</dbReference>
<dbReference type="Proteomes" id="UP001057452">
    <property type="component" value="Chromosome 12"/>
</dbReference>
<keyword evidence="2" id="KW-1185">Reference proteome</keyword>